<dbReference type="Pfam" id="PF00196">
    <property type="entry name" value="GerE"/>
    <property type="match status" value="1"/>
</dbReference>
<dbReference type="GO" id="GO:0006355">
    <property type="term" value="P:regulation of DNA-templated transcription"/>
    <property type="evidence" value="ECO:0007669"/>
    <property type="project" value="InterPro"/>
</dbReference>
<dbReference type="InterPro" id="IPR000792">
    <property type="entry name" value="Tscrpt_reg_LuxR_C"/>
</dbReference>
<evidence type="ECO:0000256" key="4">
    <source>
        <dbReference type="ARBA" id="ARBA00023163"/>
    </source>
</evidence>
<dbReference type="EMBL" id="BONZ01000039">
    <property type="protein sequence ID" value="GIH15969.1"/>
    <property type="molecule type" value="Genomic_DNA"/>
</dbReference>
<dbReference type="PROSITE" id="PS50043">
    <property type="entry name" value="HTH_LUXR_2"/>
    <property type="match status" value="1"/>
</dbReference>
<dbReference type="PRINTS" id="PR00038">
    <property type="entry name" value="HTHLUXR"/>
</dbReference>
<dbReference type="SMART" id="SM00448">
    <property type="entry name" value="REC"/>
    <property type="match status" value="1"/>
</dbReference>
<evidence type="ECO:0000256" key="1">
    <source>
        <dbReference type="ARBA" id="ARBA00022553"/>
    </source>
</evidence>
<dbReference type="InterPro" id="IPR058245">
    <property type="entry name" value="NreC/VraR/RcsB-like_REC"/>
</dbReference>
<proteinExistence type="predicted"/>
<dbReference type="GO" id="GO:0000160">
    <property type="term" value="P:phosphorelay signal transduction system"/>
    <property type="evidence" value="ECO:0007669"/>
    <property type="project" value="InterPro"/>
</dbReference>
<accession>A0A8J3VRC2</accession>
<dbReference type="Pfam" id="PF00072">
    <property type="entry name" value="Response_reg"/>
    <property type="match status" value="1"/>
</dbReference>
<keyword evidence="2" id="KW-0805">Transcription regulation</keyword>
<evidence type="ECO:0000259" key="7">
    <source>
        <dbReference type="PROSITE" id="PS50110"/>
    </source>
</evidence>
<dbReference type="PANTHER" id="PTHR43214">
    <property type="entry name" value="TWO-COMPONENT RESPONSE REGULATOR"/>
    <property type="match status" value="1"/>
</dbReference>
<keyword evidence="1 5" id="KW-0597">Phosphoprotein</keyword>
<dbReference type="CDD" id="cd06170">
    <property type="entry name" value="LuxR_C_like"/>
    <property type="match status" value="1"/>
</dbReference>
<dbReference type="Gene3D" id="3.40.50.2300">
    <property type="match status" value="1"/>
</dbReference>
<feature type="domain" description="HTH luxR-type" evidence="6">
    <location>
        <begin position="150"/>
        <end position="215"/>
    </location>
</feature>
<evidence type="ECO:0000256" key="2">
    <source>
        <dbReference type="ARBA" id="ARBA00023015"/>
    </source>
</evidence>
<comment type="caution">
    <text evidence="8">The sequence shown here is derived from an EMBL/GenBank/DDBJ whole genome shotgun (WGS) entry which is preliminary data.</text>
</comment>
<dbReference type="SUPFAM" id="SSF52172">
    <property type="entry name" value="CheY-like"/>
    <property type="match status" value="1"/>
</dbReference>
<dbReference type="InterPro" id="IPR039420">
    <property type="entry name" value="WalR-like"/>
</dbReference>
<dbReference type="GO" id="GO:0003677">
    <property type="term" value="F:DNA binding"/>
    <property type="evidence" value="ECO:0007669"/>
    <property type="project" value="UniProtKB-KW"/>
</dbReference>
<evidence type="ECO:0000313" key="8">
    <source>
        <dbReference type="EMBL" id="GIH15969.1"/>
    </source>
</evidence>
<protein>
    <submittedName>
        <fullName evidence="8">DNA-binding response regulator</fullName>
    </submittedName>
</protein>
<evidence type="ECO:0000256" key="5">
    <source>
        <dbReference type="PROSITE-ProRule" id="PRU00169"/>
    </source>
</evidence>
<keyword evidence="9" id="KW-1185">Reference proteome</keyword>
<evidence type="ECO:0000313" key="9">
    <source>
        <dbReference type="Proteomes" id="UP000642748"/>
    </source>
</evidence>
<dbReference type="PANTHER" id="PTHR43214:SF24">
    <property type="entry name" value="TRANSCRIPTIONAL REGULATORY PROTEIN NARL-RELATED"/>
    <property type="match status" value="1"/>
</dbReference>
<name>A0A8J3VRC2_9ACTN</name>
<dbReference type="Proteomes" id="UP000642748">
    <property type="component" value="Unassembled WGS sequence"/>
</dbReference>
<dbReference type="SMART" id="SM00421">
    <property type="entry name" value="HTH_LUXR"/>
    <property type="match status" value="1"/>
</dbReference>
<dbReference type="InterPro" id="IPR016032">
    <property type="entry name" value="Sig_transdc_resp-reg_C-effctor"/>
</dbReference>
<dbReference type="PROSITE" id="PS50110">
    <property type="entry name" value="RESPONSE_REGULATORY"/>
    <property type="match status" value="1"/>
</dbReference>
<dbReference type="CDD" id="cd17535">
    <property type="entry name" value="REC_NarL-like"/>
    <property type="match status" value="1"/>
</dbReference>
<organism evidence="8 9">
    <name type="scientific">Rugosimonospora africana</name>
    <dbReference type="NCBI Taxonomy" id="556532"/>
    <lineage>
        <taxon>Bacteria</taxon>
        <taxon>Bacillati</taxon>
        <taxon>Actinomycetota</taxon>
        <taxon>Actinomycetes</taxon>
        <taxon>Micromonosporales</taxon>
        <taxon>Micromonosporaceae</taxon>
        <taxon>Rugosimonospora</taxon>
    </lineage>
</organism>
<feature type="domain" description="Response regulatory" evidence="7">
    <location>
        <begin position="4"/>
        <end position="122"/>
    </location>
</feature>
<evidence type="ECO:0000256" key="3">
    <source>
        <dbReference type="ARBA" id="ARBA00023125"/>
    </source>
</evidence>
<dbReference type="InterPro" id="IPR001789">
    <property type="entry name" value="Sig_transdc_resp-reg_receiver"/>
</dbReference>
<evidence type="ECO:0000259" key="6">
    <source>
        <dbReference type="PROSITE" id="PS50043"/>
    </source>
</evidence>
<sequence length="226" mass="24436">MNIRVMIVDDQAVIRAGLRVLVDRDPDLTVVGEAVTGQHAVQLAPSLRPDILLMDIRMPGLDGIQATRQLLAAPDTAHLRVIMLTTFDTDEYIFDALRAGASGFLLKDTDPADLRKAIHVVAEGDALLTPNITRRLIDQYTRQPAGPGLLPATVAGLTERETEVLGLVGRGMTNGEIAAHLRLSPATVKTHVSRGMTKLDAHDRAQLVIAAYEYGLVRPGERNITG</sequence>
<dbReference type="SUPFAM" id="SSF46894">
    <property type="entry name" value="C-terminal effector domain of the bipartite response regulators"/>
    <property type="match status" value="1"/>
</dbReference>
<gene>
    <name evidence="8" type="ORF">Raf01_41410</name>
</gene>
<keyword evidence="4" id="KW-0804">Transcription</keyword>
<feature type="modified residue" description="4-aspartylphosphate" evidence="5">
    <location>
        <position position="55"/>
    </location>
</feature>
<keyword evidence="3 8" id="KW-0238">DNA-binding</keyword>
<reference evidence="8" key="1">
    <citation type="submission" date="2021-01" db="EMBL/GenBank/DDBJ databases">
        <title>Whole genome shotgun sequence of Rugosimonospora africana NBRC 104875.</title>
        <authorList>
            <person name="Komaki H."/>
            <person name="Tamura T."/>
        </authorList>
    </citation>
    <scope>NUCLEOTIDE SEQUENCE</scope>
    <source>
        <strain evidence="8">NBRC 104875</strain>
    </source>
</reference>
<dbReference type="InterPro" id="IPR011006">
    <property type="entry name" value="CheY-like_superfamily"/>
</dbReference>
<dbReference type="AlphaFoldDB" id="A0A8J3VRC2"/>